<dbReference type="InterPro" id="IPR002938">
    <property type="entry name" value="FAD-bd"/>
</dbReference>
<dbReference type="AlphaFoldDB" id="A0A0D2D3M8"/>
<keyword evidence="4" id="KW-0560">Oxidoreductase</keyword>
<dbReference type="InterPro" id="IPR036188">
    <property type="entry name" value="FAD/NAD-bd_sf"/>
</dbReference>
<evidence type="ECO:0000256" key="3">
    <source>
        <dbReference type="ARBA" id="ARBA00022827"/>
    </source>
</evidence>
<evidence type="ECO:0000256" key="5">
    <source>
        <dbReference type="ARBA" id="ARBA00023033"/>
    </source>
</evidence>
<keyword evidence="2" id="KW-0285">Flavoprotein</keyword>
<dbReference type="STRING" id="215243.A0A0D2D3M8"/>
<keyword evidence="8" id="KW-1185">Reference proteome</keyword>
<evidence type="ECO:0000256" key="1">
    <source>
        <dbReference type="ARBA" id="ARBA00001974"/>
    </source>
</evidence>
<dbReference type="GO" id="GO:0071949">
    <property type="term" value="F:FAD binding"/>
    <property type="evidence" value="ECO:0007669"/>
    <property type="project" value="InterPro"/>
</dbReference>
<protein>
    <recommendedName>
        <fullName evidence="6">FAD-binding domain-containing protein</fullName>
    </recommendedName>
</protein>
<keyword evidence="5" id="KW-0503">Monooxygenase</keyword>
<accession>A0A0D2D3M8</accession>
<dbReference type="PRINTS" id="PR00420">
    <property type="entry name" value="RNGMNOXGNASE"/>
</dbReference>
<organism evidence="7 8">
    <name type="scientific">Exophiala oligosperma</name>
    <dbReference type="NCBI Taxonomy" id="215243"/>
    <lineage>
        <taxon>Eukaryota</taxon>
        <taxon>Fungi</taxon>
        <taxon>Dikarya</taxon>
        <taxon>Ascomycota</taxon>
        <taxon>Pezizomycotina</taxon>
        <taxon>Eurotiomycetes</taxon>
        <taxon>Chaetothyriomycetidae</taxon>
        <taxon>Chaetothyriales</taxon>
        <taxon>Herpotrichiellaceae</taxon>
        <taxon>Exophiala</taxon>
    </lineage>
</organism>
<evidence type="ECO:0000313" key="7">
    <source>
        <dbReference type="EMBL" id="KIW37878.1"/>
    </source>
</evidence>
<dbReference type="HOGENOM" id="CLU_009665_3_2_1"/>
<name>A0A0D2D3M8_9EURO</name>
<dbReference type="PANTHER" id="PTHR47178">
    <property type="entry name" value="MONOOXYGENASE, FAD-BINDING"/>
    <property type="match status" value="1"/>
</dbReference>
<dbReference type="SUPFAM" id="SSF51905">
    <property type="entry name" value="FAD/NAD(P)-binding domain"/>
    <property type="match status" value="1"/>
</dbReference>
<sequence length="406" mass="45421">MATTITTARRVLLIGGGNCGLALASGLQKAGIPYTVFESDTEDQFLRRTRDWGMLLHWGTEYLQRLIPERLHGRLNEITVDPNYEFKPNETFPHLNADTGEIIGQVSMPTLTRVSRLRLRTFLSREQDLNIQFGKRLKTISPDSSSEDVSVSFEDGARVKGACIIGCDGSRSRVREVLCGDKAKPQDVGVTMINHKARYPAEVAKLLRMHHPIVKLGFSKDQAAALVAVVDASDKDCPENWYFQTYFAWWGPPYAEDLQDPRERLRYYKERASKLCEPFCSAALALGDDEVVPVDAGQQWAPFQWDNRGGRATLAGDAAHSMLPHRGQGLNNAMKDASEIVDALTAVYKGQRSLEEAITSYESEMIPRGANEIRLTRIVAEKRRDMENKDPLILRGLQKADPNAES</sequence>
<evidence type="ECO:0000313" key="8">
    <source>
        <dbReference type="Proteomes" id="UP000053342"/>
    </source>
</evidence>
<dbReference type="GeneID" id="27361934"/>
<feature type="domain" description="FAD-binding" evidence="6">
    <location>
        <begin position="10"/>
        <end position="370"/>
    </location>
</feature>
<dbReference type="OrthoDB" id="47494at2759"/>
<reference evidence="7 8" key="1">
    <citation type="submission" date="2015-01" db="EMBL/GenBank/DDBJ databases">
        <title>The Genome Sequence of Exophiala oligosperma CBS72588.</title>
        <authorList>
            <consortium name="The Broad Institute Genomics Platform"/>
            <person name="Cuomo C."/>
            <person name="de Hoog S."/>
            <person name="Gorbushina A."/>
            <person name="Stielow B."/>
            <person name="Teixiera M."/>
            <person name="Abouelleil A."/>
            <person name="Chapman S.B."/>
            <person name="Priest M."/>
            <person name="Young S.K."/>
            <person name="Wortman J."/>
            <person name="Nusbaum C."/>
            <person name="Birren B."/>
        </authorList>
    </citation>
    <scope>NUCLEOTIDE SEQUENCE [LARGE SCALE GENOMIC DNA]</scope>
    <source>
        <strain evidence="7 8">CBS 72588</strain>
    </source>
</reference>
<evidence type="ECO:0000256" key="2">
    <source>
        <dbReference type="ARBA" id="ARBA00022630"/>
    </source>
</evidence>
<dbReference type="RefSeq" id="XP_016258094.1">
    <property type="nucleotide sequence ID" value="XM_016411340.1"/>
</dbReference>
<evidence type="ECO:0000259" key="6">
    <source>
        <dbReference type="Pfam" id="PF01494"/>
    </source>
</evidence>
<dbReference type="Pfam" id="PF01494">
    <property type="entry name" value="FAD_binding_3"/>
    <property type="match status" value="1"/>
</dbReference>
<dbReference type="Gene3D" id="3.50.50.60">
    <property type="entry name" value="FAD/NAD(P)-binding domain"/>
    <property type="match status" value="1"/>
</dbReference>
<dbReference type="GO" id="GO:0004497">
    <property type="term" value="F:monooxygenase activity"/>
    <property type="evidence" value="ECO:0007669"/>
    <property type="project" value="UniProtKB-KW"/>
</dbReference>
<proteinExistence type="predicted"/>
<evidence type="ECO:0000256" key="4">
    <source>
        <dbReference type="ARBA" id="ARBA00023002"/>
    </source>
</evidence>
<dbReference type="VEuPathDB" id="FungiDB:PV06_09860"/>
<dbReference type="EMBL" id="KN847342">
    <property type="protein sequence ID" value="KIW37878.1"/>
    <property type="molecule type" value="Genomic_DNA"/>
</dbReference>
<dbReference type="PANTHER" id="PTHR47178:SF3">
    <property type="entry name" value="FAD-BINDING DOMAIN-CONTAINING PROTEIN"/>
    <property type="match status" value="1"/>
</dbReference>
<dbReference type="Proteomes" id="UP000053342">
    <property type="component" value="Unassembled WGS sequence"/>
</dbReference>
<gene>
    <name evidence="7" type="ORF">PV06_09860</name>
</gene>
<comment type="cofactor">
    <cofactor evidence="1">
        <name>FAD</name>
        <dbReference type="ChEBI" id="CHEBI:57692"/>
    </cofactor>
</comment>
<keyword evidence="3" id="KW-0274">FAD</keyword>